<dbReference type="RefSeq" id="XP_066075850.1">
    <property type="nucleotide sequence ID" value="XM_066219753.1"/>
</dbReference>
<dbReference type="GO" id="GO:0003678">
    <property type="term" value="F:DNA helicase activity"/>
    <property type="evidence" value="ECO:0007669"/>
    <property type="project" value="UniProtKB-EC"/>
</dbReference>
<keyword evidence="7" id="KW-0347">Helicase</keyword>
<dbReference type="Pfam" id="PF07529">
    <property type="entry name" value="HSA"/>
    <property type="match status" value="1"/>
</dbReference>
<evidence type="ECO:0000313" key="24">
    <source>
        <dbReference type="Proteomes" id="UP001355207"/>
    </source>
</evidence>
<evidence type="ECO:0000256" key="11">
    <source>
        <dbReference type="ARBA" id="ARBA00023125"/>
    </source>
</evidence>
<reference evidence="23 24" key="1">
    <citation type="submission" date="2024-01" db="EMBL/GenBank/DDBJ databases">
        <title>Comparative genomics of Cryptococcus and Kwoniella reveals pathogenesis evolution and contrasting modes of karyotype evolution via chromosome fusion or intercentromeric recombination.</title>
        <authorList>
            <person name="Coelho M.A."/>
            <person name="David-Palma M."/>
            <person name="Shea T."/>
            <person name="Bowers K."/>
            <person name="McGinley-Smith S."/>
            <person name="Mohammad A.W."/>
            <person name="Gnirke A."/>
            <person name="Yurkov A.M."/>
            <person name="Nowrousian M."/>
            <person name="Sun S."/>
            <person name="Cuomo C.A."/>
            <person name="Heitman J."/>
        </authorList>
    </citation>
    <scope>NUCLEOTIDE SEQUENCE [LARGE SCALE GENOMIC DNA]</scope>
    <source>
        <strain evidence="23 24">CBS 6074</strain>
    </source>
</reference>
<feature type="compositionally biased region" description="Polar residues" evidence="19">
    <location>
        <begin position="196"/>
        <end position="213"/>
    </location>
</feature>
<proteinExistence type="inferred from homology"/>
<evidence type="ECO:0000256" key="13">
    <source>
        <dbReference type="ARBA" id="ARBA00023163"/>
    </source>
</evidence>
<feature type="compositionally biased region" description="Basic and acidic residues" evidence="19">
    <location>
        <begin position="302"/>
        <end position="313"/>
    </location>
</feature>
<dbReference type="SMART" id="SM00487">
    <property type="entry name" value="DEXDc"/>
    <property type="match status" value="1"/>
</dbReference>
<feature type="compositionally biased region" description="Low complexity" evidence="19">
    <location>
        <begin position="165"/>
        <end position="176"/>
    </location>
</feature>
<dbReference type="PROSITE" id="PS51204">
    <property type="entry name" value="HSA"/>
    <property type="match status" value="1"/>
</dbReference>
<sequence length="2019" mass="227195">MSSNNSNTTSQPTSPNNVNRVSTIQPNFGNTNISTPKGRSGTLRSRPSDPGPSIQPLPSPKIPTPAPNAGYRQPTPREFDQISRRLGEENIRAKKEELLLEKEKQLKKVIDSHDDAIREQFHLERFITMITGWDPKAAKVDNSPVFLEWKDQKHNLLSMLPPPSASQSTSSQAGPSRPRSSLPARTTRRQAHEQSEILTQVVTPSATPVNSHLISGKVPSKPNEQQLDITPISEKAKGKRRASDIPVVEDVTVMEEIPVKKRPGRKPKTSLVETEVVQMLPPPVPAKRGRPKRITMNVVPKEPVDGPDVKLETQDAGGGQGKKRGRMSLPNLPAAKKTRGSQTPTEEPEPIPIPITKTPREPSPLPPTPVPLPSLAHLPFPPPPKRPAERIYGPRKIQYTEPSQKPTALPKHDGQISPILGSYIHIEDSGPLLDLRTLENRAAKDGYFRARVMYLQSHGRLQRLIDEAEAENNDQLLPVGSSATNRTHSKLPARKTDFQDSLMSHMVQVRNAMLNEAKMKPIVCKRVAKMIQAYWERIEGREERERLAEEKERKRIGKELIKGLRKRWALAVKIVRAKLLEIQKIEQDRLGKEHLQNILQRSTGLLEAQVTGPEEDENEDADSEDDISDATEDVSAAEDSEEEDEMEVGQDVDEEGTNMNEGTMPPASSAPPDSMLGDEEEEEAEESEANQEQEAVEEVKVQSLADIQSLVSNDVEIEEPAPSDPSHMDQKEQPSIDDVAEIGLPDANGQIQLPSATAQLPSSPHSILPSRANGVNGNTPTQTEQFLKHPSSSPDPLDLLPTRTPSKSPIKEENIAKALNPEQIPNSETNGNHLPTQQPLPIARSRRARKIRPPVPLPTDEDPDINDVEFIATPMSDVDERDVELDVEMEDEDEDQERDSEDEGLLKDADIPIEELLKRYGYPVPEAEGGDDEEMEEEKASQVEGDNEDHEQSIAAVEDASSPYGNDFSPNTKPIPVNGYTPTEATVETIQTAVVDQEIATDKSLLDEKLPDVPVSPQLIIEGKRQRRTRSVWSPDAETPQHLSSNRKPKIEIVNEVGGVKESSPESTSEEEEETSSEEDSEEGEEAEEGKGDKEKMDVDEGPRVRQPFLLRGNLRPYQQAGLEWLASLWENGMNGILADEMGLGKTIQTISLLGHLACDKGIWGQHLIIVPTSVILNWEMEFKKFFPGMKVLTYYGNQKERKEKRIGWLTENSWQVCITSYQIVLADQHIFRRKNWCYMILDEAHNIKNFRSQRWQTLLGFKAKRRLLLTGTPLQNNLMELWSLLYFLMPGGIGADATAVVGFANHREFMEWFSNPMDKAIETGDAMDEDTLATVSKLHTLLRPFILRRLKSEVETQLPGKFEHVVYCKLSKRQRFLYDEFMSRSSTKEALTSGGYLGVMNTLMQLRKVCNHPDLFEVRPVRTSFAMDSVARDFEPQEILLRRRFLAQEDSNRLDIQSLGLGVSTHEQQSGWVCRARSFLDASDKLPHAIEPVIVRRGKPPAGPKKDTRTVEGWLKYQAWAQEQASILRWRSLRDTNRRRCSPAPIYGSTFLKMLGNTPNYLLPLTSAARRDEHFAEYRPPANSLVLSLPDRAKALDPIIDLFAVVPPNVVAKDMTKYALPGLSPTSHPSFLDNSFDTLHRSTVKLQIAFPDSSLLQYDCGKLQTLYTMLRDLKAGGHRVLIFTQMTRVLDILEIFLSYNGHRYLRLDGSTKIEDRQIITERFNSDPKYFVFIASSRSGGVGINLTGADTVFFYDSDWNPSMDRQCMDRAHRIGQTREVHIYRFVSSHTVEENMLKKANQKRLLDKMVIQQGEFNNDWWGRVGWKDMFGDVNNDQNKNQNQDNNNDNDNDNNEINNVKQGDDNINQENADGVVDIDLEGTPIAEEVQKLKPRVGQERELAKILSQVEDEEDVQAAKIAQNENELDFQEFDEVAATSSSSTVNNKKTSGIKVSFENRIENSPSASCTPITPHTPALEDTFDQANPEEEEEYEDDGIGGIDEYMLKWVEEDWSWFISYRA</sequence>
<keyword evidence="10" id="KW-0805">Transcription regulation</keyword>
<dbReference type="GeneID" id="91094675"/>
<accession>A0AAX4JUL7</accession>
<evidence type="ECO:0000259" key="21">
    <source>
        <dbReference type="PROSITE" id="PS51194"/>
    </source>
</evidence>
<evidence type="ECO:0000256" key="9">
    <source>
        <dbReference type="ARBA" id="ARBA00022853"/>
    </source>
</evidence>
<dbReference type="EC" id="3.6.4.12" evidence="4"/>
<evidence type="ECO:0000256" key="2">
    <source>
        <dbReference type="ARBA" id="ARBA00009220"/>
    </source>
</evidence>
<feature type="compositionally biased region" description="Acidic residues" evidence="19">
    <location>
        <begin position="928"/>
        <end position="937"/>
    </location>
</feature>
<evidence type="ECO:0000256" key="10">
    <source>
        <dbReference type="ARBA" id="ARBA00023015"/>
    </source>
</evidence>
<feature type="region of interest" description="Disordered" evidence="19">
    <location>
        <begin position="282"/>
        <end position="368"/>
    </location>
</feature>
<evidence type="ECO:0000256" key="7">
    <source>
        <dbReference type="ARBA" id="ARBA00022806"/>
    </source>
</evidence>
<dbReference type="Gene3D" id="3.40.50.300">
    <property type="entry name" value="P-loop containing nucleotide triphosphate hydrolases"/>
    <property type="match status" value="1"/>
</dbReference>
<dbReference type="Gene3D" id="1.20.120.850">
    <property type="entry name" value="SWI2/SNF2 ATPases, N-terminal domain"/>
    <property type="match status" value="1"/>
</dbReference>
<keyword evidence="6" id="KW-0378">Hydrolase</keyword>
<dbReference type="InterPro" id="IPR049730">
    <property type="entry name" value="SNF2/RAD54-like_C"/>
</dbReference>
<gene>
    <name evidence="23" type="ORF">L201_004005</name>
</gene>
<evidence type="ECO:0000256" key="1">
    <source>
        <dbReference type="ARBA" id="ARBA00004123"/>
    </source>
</evidence>
<comment type="subunit">
    <text evidence="3">Component of the SWR1 chromatin-remodeling complex.</text>
</comment>
<feature type="region of interest" description="Disordered" evidence="19">
    <location>
        <begin position="1831"/>
        <end position="1868"/>
    </location>
</feature>
<feature type="compositionally biased region" description="Polar residues" evidence="19">
    <location>
        <begin position="1959"/>
        <end position="1970"/>
    </location>
</feature>
<feature type="compositionally biased region" description="Pro residues" evidence="19">
    <location>
        <begin position="49"/>
        <end position="66"/>
    </location>
</feature>
<feature type="region of interest" description="Disordered" evidence="19">
    <location>
        <begin position="606"/>
        <end position="867"/>
    </location>
</feature>
<feature type="region of interest" description="Disordered" evidence="19">
    <location>
        <begin position="1017"/>
        <end position="1103"/>
    </location>
</feature>
<dbReference type="Proteomes" id="UP001355207">
    <property type="component" value="Chromosome 5"/>
</dbReference>
<protein>
    <recommendedName>
        <fullName evidence="16">Helicase SWR1</fullName>
        <ecNumber evidence="4">3.6.4.12</ecNumber>
    </recommendedName>
    <alternativeName>
        <fullName evidence="18">Helicase swr1</fullName>
    </alternativeName>
</protein>
<evidence type="ECO:0000256" key="15">
    <source>
        <dbReference type="ARBA" id="ARBA00037570"/>
    </source>
</evidence>
<feature type="compositionally biased region" description="Polar residues" evidence="19">
    <location>
        <begin position="773"/>
        <end position="785"/>
    </location>
</feature>
<keyword evidence="12" id="KW-0010">Activator</keyword>
<dbReference type="InterPro" id="IPR027417">
    <property type="entry name" value="P-loop_NTPase"/>
</dbReference>
<feature type="compositionally biased region" description="Basic and acidic residues" evidence="19">
    <location>
        <begin position="904"/>
        <end position="918"/>
    </location>
</feature>
<evidence type="ECO:0000256" key="4">
    <source>
        <dbReference type="ARBA" id="ARBA00012551"/>
    </source>
</evidence>
<dbReference type="GO" id="GO:0000812">
    <property type="term" value="C:Swr1 complex"/>
    <property type="evidence" value="ECO:0007669"/>
    <property type="project" value="TreeGrafter"/>
</dbReference>
<dbReference type="InterPro" id="IPR050520">
    <property type="entry name" value="INO80/SWR1_helicase"/>
</dbReference>
<feature type="compositionally biased region" description="Polar residues" evidence="19">
    <location>
        <begin position="749"/>
        <end position="765"/>
    </location>
</feature>
<feature type="compositionally biased region" description="Acidic residues" evidence="19">
    <location>
        <begin position="1978"/>
        <end position="1995"/>
    </location>
</feature>
<feature type="domain" description="HSA" evidence="22">
    <location>
        <begin position="486"/>
        <end position="559"/>
    </location>
</feature>
<dbReference type="CDD" id="cd18003">
    <property type="entry name" value="DEXQc_SRCAP"/>
    <property type="match status" value="1"/>
</dbReference>
<dbReference type="PROSITE" id="PS51194">
    <property type="entry name" value="HELICASE_CTER"/>
    <property type="match status" value="1"/>
</dbReference>
<dbReference type="InterPro" id="IPR014012">
    <property type="entry name" value="HSA_dom"/>
</dbReference>
<dbReference type="GO" id="GO:0003677">
    <property type="term" value="F:DNA binding"/>
    <property type="evidence" value="ECO:0007669"/>
    <property type="project" value="UniProtKB-KW"/>
</dbReference>
<evidence type="ECO:0000313" key="23">
    <source>
        <dbReference type="EMBL" id="WWC89087.1"/>
    </source>
</evidence>
<dbReference type="GO" id="GO:0042393">
    <property type="term" value="F:histone binding"/>
    <property type="evidence" value="ECO:0007669"/>
    <property type="project" value="TreeGrafter"/>
</dbReference>
<evidence type="ECO:0000256" key="3">
    <source>
        <dbReference type="ARBA" id="ARBA00011826"/>
    </source>
</evidence>
<feature type="compositionally biased region" description="Polar residues" evidence="19">
    <location>
        <begin position="18"/>
        <end position="45"/>
    </location>
</feature>
<feature type="region of interest" description="Disordered" evidence="19">
    <location>
        <begin position="1"/>
        <end position="77"/>
    </location>
</feature>
<feature type="compositionally biased region" description="Low complexity" evidence="19">
    <location>
        <begin position="790"/>
        <end position="801"/>
    </location>
</feature>
<dbReference type="PROSITE" id="PS51192">
    <property type="entry name" value="HELICASE_ATP_BIND_1"/>
    <property type="match status" value="1"/>
</dbReference>
<keyword evidence="24" id="KW-1185">Reference proteome</keyword>
<feature type="compositionally biased region" description="Acidic residues" evidence="19">
    <location>
        <begin position="676"/>
        <end position="696"/>
    </location>
</feature>
<dbReference type="Gene3D" id="3.40.50.10810">
    <property type="entry name" value="Tandem AAA-ATPase domain"/>
    <property type="match status" value="1"/>
</dbReference>
<keyword evidence="11" id="KW-0238">DNA-binding</keyword>
<evidence type="ECO:0000256" key="12">
    <source>
        <dbReference type="ARBA" id="ARBA00023159"/>
    </source>
</evidence>
<dbReference type="CDD" id="cd18793">
    <property type="entry name" value="SF2_C_SNF"/>
    <property type="match status" value="1"/>
</dbReference>
<evidence type="ECO:0000259" key="22">
    <source>
        <dbReference type="PROSITE" id="PS51204"/>
    </source>
</evidence>
<evidence type="ECO:0000256" key="19">
    <source>
        <dbReference type="SAM" id="MobiDB-lite"/>
    </source>
</evidence>
<dbReference type="GO" id="GO:0005524">
    <property type="term" value="F:ATP binding"/>
    <property type="evidence" value="ECO:0007669"/>
    <property type="project" value="UniProtKB-KW"/>
</dbReference>
<dbReference type="InterPro" id="IPR014001">
    <property type="entry name" value="Helicase_ATP-bd"/>
</dbReference>
<keyword evidence="8" id="KW-0067">ATP-binding</keyword>
<dbReference type="GO" id="GO:0006338">
    <property type="term" value="P:chromatin remodeling"/>
    <property type="evidence" value="ECO:0007669"/>
    <property type="project" value="TreeGrafter"/>
</dbReference>
<feature type="compositionally biased region" description="Low complexity" evidence="19">
    <location>
        <begin position="1"/>
        <end position="17"/>
    </location>
</feature>
<dbReference type="EMBL" id="CP144102">
    <property type="protein sequence ID" value="WWC89087.1"/>
    <property type="molecule type" value="Genomic_DNA"/>
</dbReference>
<dbReference type="InterPro" id="IPR000330">
    <property type="entry name" value="SNF2_N"/>
</dbReference>
<feature type="compositionally biased region" description="Low complexity" evidence="19">
    <location>
        <begin position="1833"/>
        <end position="1845"/>
    </location>
</feature>
<dbReference type="InterPro" id="IPR038718">
    <property type="entry name" value="SNF2-like_sf"/>
</dbReference>
<feature type="compositionally biased region" description="Polar residues" evidence="19">
    <location>
        <begin position="823"/>
        <end position="839"/>
    </location>
</feature>
<evidence type="ECO:0000256" key="14">
    <source>
        <dbReference type="ARBA" id="ARBA00023242"/>
    </source>
</evidence>
<dbReference type="SMART" id="SM00490">
    <property type="entry name" value="HELICc"/>
    <property type="match status" value="1"/>
</dbReference>
<feature type="domain" description="Helicase C-terminal" evidence="21">
    <location>
        <begin position="1663"/>
        <end position="1816"/>
    </location>
</feature>
<feature type="domain" description="Helicase ATP-binding" evidence="20">
    <location>
        <begin position="1127"/>
        <end position="1292"/>
    </location>
</feature>
<evidence type="ECO:0000256" key="5">
    <source>
        <dbReference type="ARBA" id="ARBA00022741"/>
    </source>
</evidence>
<feature type="compositionally biased region" description="Basic and acidic residues" evidence="19">
    <location>
        <begin position="1089"/>
        <end position="1103"/>
    </location>
</feature>
<keyword evidence="5" id="KW-0547">Nucleotide-binding</keyword>
<keyword evidence="14" id="KW-0539">Nucleus</keyword>
<dbReference type="FunFam" id="3.40.50.10810:FF:000051">
    <property type="entry name" value="Helicase SWR1"/>
    <property type="match status" value="1"/>
</dbReference>
<comment type="subcellular location">
    <subcellularLocation>
        <location evidence="1">Nucleus</location>
    </subcellularLocation>
</comment>
<feature type="region of interest" description="Disordered" evidence="19">
    <location>
        <begin position="157"/>
        <end position="229"/>
    </location>
</feature>
<dbReference type="GO" id="GO:0016887">
    <property type="term" value="F:ATP hydrolysis activity"/>
    <property type="evidence" value="ECO:0007669"/>
    <property type="project" value="TreeGrafter"/>
</dbReference>
<dbReference type="PANTHER" id="PTHR45685">
    <property type="entry name" value="HELICASE SRCAP-RELATED"/>
    <property type="match status" value="1"/>
</dbReference>
<feature type="compositionally biased region" description="Acidic residues" evidence="19">
    <location>
        <begin position="613"/>
        <end position="656"/>
    </location>
</feature>
<evidence type="ECO:0000259" key="20">
    <source>
        <dbReference type="PROSITE" id="PS51192"/>
    </source>
</evidence>
<feature type="region of interest" description="Disordered" evidence="19">
    <location>
        <begin position="885"/>
        <end position="980"/>
    </location>
</feature>
<comment type="function">
    <text evidence="15">Catalytic component of the SWR1 complex which mediates the ATP-dependent exchange of histone H2A for the H2A variant HZT1 leading to transcriptional regulation of selected genes by chromatin remodeling.</text>
</comment>
<evidence type="ECO:0000256" key="8">
    <source>
        <dbReference type="ARBA" id="ARBA00022840"/>
    </source>
</evidence>
<dbReference type="InterPro" id="IPR001650">
    <property type="entry name" value="Helicase_C-like"/>
</dbReference>
<dbReference type="Pfam" id="PF00176">
    <property type="entry name" value="SNF2-rel_dom"/>
    <property type="match status" value="1"/>
</dbReference>
<dbReference type="SUPFAM" id="SSF52540">
    <property type="entry name" value="P-loop containing nucleoside triphosphate hydrolases"/>
    <property type="match status" value="2"/>
</dbReference>
<evidence type="ECO:0000256" key="18">
    <source>
        <dbReference type="ARBA" id="ARBA00074297"/>
    </source>
</evidence>
<evidence type="ECO:0000256" key="6">
    <source>
        <dbReference type="ARBA" id="ARBA00022801"/>
    </source>
</evidence>
<evidence type="ECO:0000256" key="16">
    <source>
        <dbReference type="ARBA" id="ARBA00040599"/>
    </source>
</evidence>
<feature type="compositionally biased region" description="Acidic residues" evidence="19">
    <location>
        <begin position="885"/>
        <end position="903"/>
    </location>
</feature>
<name>A0AAX4JUL7_9TREE</name>
<feature type="compositionally biased region" description="Acidic residues" evidence="19">
    <location>
        <begin position="1068"/>
        <end position="1088"/>
    </location>
</feature>
<comment type="similarity">
    <text evidence="2">Belongs to the SNF2/RAD54 helicase family. SWR1 subfamily.</text>
</comment>
<dbReference type="Pfam" id="PF00271">
    <property type="entry name" value="Helicase_C"/>
    <property type="match status" value="1"/>
</dbReference>
<feature type="region of interest" description="Disordered" evidence="19">
    <location>
        <begin position="1959"/>
        <end position="1996"/>
    </location>
</feature>
<dbReference type="PANTHER" id="PTHR45685:SF1">
    <property type="entry name" value="HELICASE SRCAP"/>
    <property type="match status" value="1"/>
</dbReference>
<keyword evidence="13" id="KW-0804">Transcription</keyword>
<evidence type="ECO:0000256" key="17">
    <source>
        <dbReference type="ARBA" id="ARBA00047995"/>
    </source>
</evidence>
<organism evidence="23 24">
    <name type="scientific">Kwoniella dendrophila CBS 6074</name>
    <dbReference type="NCBI Taxonomy" id="1295534"/>
    <lineage>
        <taxon>Eukaryota</taxon>
        <taxon>Fungi</taxon>
        <taxon>Dikarya</taxon>
        <taxon>Basidiomycota</taxon>
        <taxon>Agaricomycotina</taxon>
        <taxon>Tremellomycetes</taxon>
        <taxon>Tremellales</taxon>
        <taxon>Cryptococcaceae</taxon>
        <taxon>Kwoniella</taxon>
    </lineage>
</organism>
<keyword evidence="9" id="KW-0156">Chromatin regulator</keyword>
<comment type="catalytic activity">
    <reaction evidence="17">
        <text>ATP + H2O = ADP + phosphate + H(+)</text>
        <dbReference type="Rhea" id="RHEA:13065"/>
        <dbReference type="ChEBI" id="CHEBI:15377"/>
        <dbReference type="ChEBI" id="CHEBI:15378"/>
        <dbReference type="ChEBI" id="CHEBI:30616"/>
        <dbReference type="ChEBI" id="CHEBI:43474"/>
        <dbReference type="ChEBI" id="CHEBI:456216"/>
        <dbReference type="EC" id="3.6.4.12"/>
    </reaction>
</comment>